<dbReference type="InterPro" id="IPR013324">
    <property type="entry name" value="RNA_pol_sigma_r3/r4-like"/>
</dbReference>
<name>A0A0R1TYC8_9LACO</name>
<accession>A0A0R1TYC8</accession>
<comment type="caution">
    <text evidence="1">The sequence shown here is derived from an EMBL/GenBank/DDBJ whole genome shotgun (WGS) entry which is preliminary data.</text>
</comment>
<dbReference type="RefSeq" id="WP_054649339.1">
    <property type="nucleotide sequence ID" value="NZ_AZFJ01000046.1"/>
</dbReference>
<dbReference type="InterPro" id="IPR036388">
    <property type="entry name" value="WH-like_DNA-bd_sf"/>
</dbReference>
<dbReference type="PATRIC" id="fig|1423783.4.peg.1040"/>
<evidence type="ECO:0008006" key="3">
    <source>
        <dbReference type="Google" id="ProtNLM"/>
    </source>
</evidence>
<reference evidence="1 2" key="1">
    <citation type="journal article" date="2015" name="Genome Announc.">
        <title>Expanding the biotechnology potential of lactobacilli through comparative genomics of 213 strains and associated genera.</title>
        <authorList>
            <person name="Sun Z."/>
            <person name="Harris H.M."/>
            <person name="McCann A."/>
            <person name="Guo C."/>
            <person name="Argimon S."/>
            <person name="Zhang W."/>
            <person name="Yang X."/>
            <person name="Jeffery I.B."/>
            <person name="Cooney J.C."/>
            <person name="Kagawa T.F."/>
            <person name="Liu W."/>
            <person name="Song Y."/>
            <person name="Salvetti E."/>
            <person name="Wrobel A."/>
            <person name="Rasinkangas P."/>
            <person name="Parkhill J."/>
            <person name="Rea M.C."/>
            <person name="O'Sullivan O."/>
            <person name="Ritari J."/>
            <person name="Douillard F.P."/>
            <person name="Paul Ross R."/>
            <person name="Yang R."/>
            <person name="Briner A.E."/>
            <person name="Felis G.E."/>
            <person name="de Vos W.M."/>
            <person name="Barrangou R."/>
            <person name="Klaenhammer T.R."/>
            <person name="Caufield P.W."/>
            <person name="Cui Y."/>
            <person name="Zhang H."/>
            <person name="O'Toole P.W."/>
        </authorList>
    </citation>
    <scope>NUCLEOTIDE SEQUENCE [LARGE SCALE GENOMIC DNA]</scope>
    <source>
        <strain evidence="1 2">DSM 15945</strain>
    </source>
</reference>
<evidence type="ECO:0000313" key="2">
    <source>
        <dbReference type="Proteomes" id="UP000051922"/>
    </source>
</evidence>
<organism evidence="1 2">
    <name type="scientific">Lacticaseibacillus pantheris DSM 15945 = JCM 12539 = NBRC 106106</name>
    <dbReference type="NCBI Taxonomy" id="1423783"/>
    <lineage>
        <taxon>Bacteria</taxon>
        <taxon>Bacillati</taxon>
        <taxon>Bacillota</taxon>
        <taxon>Bacilli</taxon>
        <taxon>Lactobacillales</taxon>
        <taxon>Lactobacillaceae</taxon>
        <taxon>Lacticaseibacillus</taxon>
    </lineage>
</organism>
<gene>
    <name evidence="1" type="ORF">FC50_GL001005</name>
</gene>
<dbReference type="SUPFAM" id="SSF88659">
    <property type="entry name" value="Sigma3 and sigma4 domains of RNA polymerase sigma factors"/>
    <property type="match status" value="1"/>
</dbReference>
<keyword evidence="2" id="KW-1185">Reference proteome</keyword>
<proteinExistence type="predicted"/>
<dbReference type="Gene3D" id="1.10.10.10">
    <property type="entry name" value="Winged helix-like DNA-binding domain superfamily/Winged helix DNA-binding domain"/>
    <property type="match status" value="1"/>
</dbReference>
<evidence type="ECO:0000313" key="1">
    <source>
        <dbReference type="EMBL" id="KRL86256.1"/>
    </source>
</evidence>
<dbReference type="Proteomes" id="UP000051922">
    <property type="component" value="Unassembled WGS sequence"/>
</dbReference>
<dbReference type="AlphaFoldDB" id="A0A0R1TYC8"/>
<dbReference type="OrthoDB" id="2326319at2"/>
<protein>
    <recommendedName>
        <fullName evidence="3">RNA polymerase sigma-70 region 4 domain-containing protein</fullName>
    </recommendedName>
</protein>
<dbReference type="EMBL" id="AZFJ01000046">
    <property type="protein sequence ID" value="KRL86256.1"/>
    <property type="molecule type" value="Genomic_DNA"/>
</dbReference>
<sequence>MNKQHDTRCWQEAHDFLQAHKGVIYHALYRLGIRRHRGDFDDWLQEATIFYINYYCSYQDARVTVTDITKFNRLAGHFVYLNLLDKVRVLQRRAEIAPLVSCDLPSGSLRDFAAPGDTQLDAERHEFYDQLLSTLHAHERDVLQLRYRGLNNTEVAATLGLSRYQIIRIMRKVQKQALLLIKTTQ</sequence>